<evidence type="ECO:0000256" key="1">
    <source>
        <dbReference type="SAM" id="Phobius"/>
    </source>
</evidence>
<dbReference type="Pfam" id="PF26616">
    <property type="entry name" value="CorA-like"/>
    <property type="match status" value="1"/>
</dbReference>
<feature type="domain" description="CorA-like transporter" evidence="2">
    <location>
        <begin position="147"/>
        <end position="322"/>
    </location>
</feature>
<sequence>MTQVNDCPEAAGVTKATAVYAEPQSELPSTQEFDNQAQLFTDDAEKSWVEFRAARGKDNYNLDLFRDGSEVPEKGSPLQSCDTSSIITRPEKTRQLPQRTDDYSGETLRDYSKVLEKEFPWRSCDASGILTEPQEIRLLPNIRNPVHVFFIRQKNSNGRLLISAGLFEALISSNQIFERFKEFVMSFGWKKREHDIGPPLCRFEVDEAGPRTRSPGSFGNYECAYGLRYVEKNGYGDKKEPWSVRQTAIYQKYEDGMETWVFISASKQAEIKAIEFIDQCGVNRSSSTTPFDLHLILLEVALANWRWYIKSLVERTTEHSSRVIAATVGKGKLSALIDFEINFEDRQGLKVIEEKVLDLLTIFESTSDTITTLLREYEYMQSNTAMKRDRVVSKLQDNLREVDLYAKKVDTLHKRVQGTASLLSNLLDYENAKIAQDNGDSLKILAQESREENVAMRLLSEKSTKDAAAVKVITLITIVFLPTTVVSGFFSTQFVRQSEDGQTLLLTDNWWIIAAISLPLTAFTIAIWYCWIRFPWQKWWDQKGRPWRRAQPADDKPQSRLPQLEFLHSIRHSELDMSALGSRSGRRLSRNGLYSRTSTGRDSWA</sequence>
<proteinExistence type="predicted"/>
<name>A0A2J6Q367_9HELO</name>
<feature type="transmembrane region" description="Helical" evidence="1">
    <location>
        <begin position="468"/>
        <end position="490"/>
    </location>
</feature>
<dbReference type="STRING" id="1745343.A0A2J6Q367"/>
<organism evidence="3 4">
    <name type="scientific">Hyaloscypha hepaticicola</name>
    <dbReference type="NCBI Taxonomy" id="2082293"/>
    <lineage>
        <taxon>Eukaryota</taxon>
        <taxon>Fungi</taxon>
        <taxon>Dikarya</taxon>
        <taxon>Ascomycota</taxon>
        <taxon>Pezizomycotina</taxon>
        <taxon>Leotiomycetes</taxon>
        <taxon>Helotiales</taxon>
        <taxon>Hyaloscyphaceae</taxon>
        <taxon>Hyaloscypha</taxon>
    </lineage>
</organism>
<keyword evidence="1" id="KW-1133">Transmembrane helix</keyword>
<accession>A0A2J6Q367</accession>
<protein>
    <recommendedName>
        <fullName evidence="2">CorA-like transporter domain-containing protein</fullName>
    </recommendedName>
</protein>
<dbReference type="EMBL" id="KZ613484">
    <property type="protein sequence ID" value="PMD20728.1"/>
    <property type="molecule type" value="Genomic_DNA"/>
</dbReference>
<dbReference type="Gene3D" id="1.20.58.340">
    <property type="entry name" value="Magnesium transport protein CorA, transmembrane region"/>
    <property type="match status" value="1"/>
</dbReference>
<gene>
    <name evidence="3" type="ORF">NA56DRAFT_173782</name>
</gene>
<evidence type="ECO:0000259" key="2">
    <source>
        <dbReference type="Pfam" id="PF26616"/>
    </source>
</evidence>
<reference evidence="3 4" key="1">
    <citation type="submission" date="2016-05" db="EMBL/GenBank/DDBJ databases">
        <title>A degradative enzymes factory behind the ericoid mycorrhizal symbiosis.</title>
        <authorList>
            <consortium name="DOE Joint Genome Institute"/>
            <person name="Martino E."/>
            <person name="Morin E."/>
            <person name="Grelet G."/>
            <person name="Kuo A."/>
            <person name="Kohler A."/>
            <person name="Daghino S."/>
            <person name="Barry K."/>
            <person name="Choi C."/>
            <person name="Cichocki N."/>
            <person name="Clum A."/>
            <person name="Copeland A."/>
            <person name="Hainaut M."/>
            <person name="Haridas S."/>
            <person name="Labutti K."/>
            <person name="Lindquist E."/>
            <person name="Lipzen A."/>
            <person name="Khouja H.-R."/>
            <person name="Murat C."/>
            <person name="Ohm R."/>
            <person name="Olson A."/>
            <person name="Spatafora J."/>
            <person name="Veneault-Fourrey C."/>
            <person name="Henrissat B."/>
            <person name="Grigoriev I."/>
            <person name="Martin F."/>
            <person name="Perotto S."/>
        </authorList>
    </citation>
    <scope>NUCLEOTIDE SEQUENCE [LARGE SCALE GENOMIC DNA]</scope>
    <source>
        <strain evidence="3 4">UAMH 7357</strain>
    </source>
</reference>
<dbReference type="Proteomes" id="UP000235672">
    <property type="component" value="Unassembled WGS sequence"/>
</dbReference>
<evidence type="ECO:0000313" key="3">
    <source>
        <dbReference type="EMBL" id="PMD20728.1"/>
    </source>
</evidence>
<feature type="transmembrane region" description="Helical" evidence="1">
    <location>
        <begin position="510"/>
        <end position="532"/>
    </location>
</feature>
<keyword evidence="1" id="KW-0472">Membrane</keyword>
<dbReference type="OrthoDB" id="5396681at2759"/>
<dbReference type="InterPro" id="IPR058257">
    <property type="entry name" value="CorA-like_dom"/>
</dbReference>
<keyword evidence="4" id="KW-1185">Reference proteome</keyword>
<evidence type="ECO:0000313" key="4">
    <source>
        <dbReference type="Proteomes" id="UP000235672"/>
    </source>
</evidence>
<keyword evidence="1" id="KW-0812">Transmembrane</keyword>
<dbReference type="AlphaFoldDB" id="A0A2J6Q367"/>